<feature type="region of interest" description="Disordered" evidence="10">
    <location>
        <begin position="193"/>
        <end position="243"/>
    </location>
</feature>
<feature type="domain" description="Type II secretion system protein GspC N-terminal" evidence="12">
    <location>
        <begin position="34"/>
        <end position="184"/>
    </location>
</feature>
<keyword evidence="7" id="KW-0653">Protein transport</keyword>
<dbReference type="Pfam" id="PF13180">
    <property type="entry name" value="PDZ_2"/>
    <property type="match status" value="1"/>
</dbReference>
<evidence type="ECO:0000259" key="12">
    <source>
        <dbReference type="Pfam" id="PF11356"/>
    </source>
</evidence>
<dbReference type="InterPro" id="IPR001478">
    <property type="entry name" value="PDZ"/>
</dbReference>
<dbReference type="Pfam" id="PF11356">
    <property type="entry name" value="T2SSC"/>
    <property type="match status" value="1"/>
</dbReference>
<dbReference type="AlphaFoldDB" id="A0AA37T7C3"/>
<evidence type="ECO:0000256" key="2">
    <source>
        <dbReference type="ARBA" id="ARBA00007986"/>
    </source>
</evidence>
<dbReference type="EMBL" id="BSPD01000065">
    <property type="protein sequence ID" value="GLS27121.1"/>
    <property type="molecule type" value="Genomic_DNA"/>
</dbReference>
<dbReference type="NCBIfam" id="TIGR01713">
    <property type="entry name" value="typeII_sec_gspC"/>
    <property type="match status" value="1"/>
</dbReference>
<keyword evidence="4" id="KW-1003">Cell membrane</keyword>
<dbReference type="Proteomes" id="UP001156870">
    <property type="component" value="Unassembled WGS sequence"/>
</dbReference>
<evidence type="ECO:0000256" key="1">
    <source>
        <dbReference type="ARBA" id="ARBA00004533"/>
    </source>
</evidence>
<evidence type="ECO:0000256" key="11">
    <source>
        <dbReference type="SAM" id="Phobius"/>
    </source>
</evidence>
<evidence type="ECO:0000256" key="7">
    <source>
        <dbReference type="ARBA" id="ARBA00022927"/>
    </source>
</evidence>
<evidence type="ECO:0000256" key="10">
    <source>
        <dbReference type="SAM" id="MobiDB-lite"/>
    </source>
</evidence>
<evidence type="ECO:0000256" key="8">
    <source>
        <dbReference type="ARBA" id="ARBA00022989"/>
    </source>
</evidence>
<dbReference type="GO" id="GO:0015628">
    <property type="term" value="P:protein secretion by the type II secretion system"/>
    <property type="evidence" value="ECO:0007669"/>
    <property type="project" value="InterPro"/>
</dbReference>
<dbReference type="InterPro" id="IPR036034">
    <property type="entry name" value="PDZ_sf"/>
</dbReference>
<dbReference type="SUPFAM" id="SSF50156">
    <property type="entry name" value="PDZ domain-like"/>
    <property type="match status" value="1"/>
</dbReference>
<dbReference type="RefSeq" id="WP_232592848.1">
    <property type="nucleotide sequence ID" value="NZ_BSPD01000065.1"/>
</dbReference>
<comment type="subcellular location">
    <subcellularLocation>
        <location evidence="1">Cell inner membrane</location>
    </subcellularLocation>
</comment>
<keyword evidence="3" id="KW-0813">Transport</keyword>
<dbReference type="GO" id="GO:0015627">
    <property type="term" value="C:type II protein secretion system complex"/>
    <property type="evidence" value="ECO:0007669"/>
    <property type="project" value="InterPro"/>
</dbReference>
<feature type="transmembrane region" description="Helical" evidence="11">
    <location>
        <begin position="30"/>
        <end position="51"/>
    </location>
</feature>
<evidence type="ECO:0000256" key="9">
    <source>
        <dbReference type="ARBA" id="ARBA00023136"/>
    </source>
</evidence>
<evidence type="ECO:0000313" key="14">
    <source>
        <dbReference type="EMBL" id="GLS27121.1"/>
    </source>
</evidence>
<protein>
    <submittedName>
        <fullName evidence="14">Type II secretion system protein C</fullName>
    </submittedName>
</protein>
<comment type="caution">
    <text evidence="14">The sequence shown here is derived from an EMBL/GenBank/DDBJ whole genome shotgun (WGS) entry which is preliminary data.</text>
</comment>
<dbReference type="InterPro" id="IPR001639">
    <property type="entry name" value="T2SS_protein-GspC"/>
</dbReference>
<evidence type="ECO:0000256" key="6">
    <source>
        <dbReference type="ARBA" id="ARBA00022692"/>
    </source>
</evidence>
<evidence type="ECO:0000313" key="15">
    <source>
        <dbReference type="Proteomes" id="UP001156870"/>
    </source>
</evidence>
<comment type="similarity">
    <text evidence="2">Belongs to the GSP C family.</text>
</comment>
<accession>A0AA37T7C3</accession>
<evidence type="ECO:0000256" key="5">
    <source>
        <dbReference type="ARBA" id="ARBA00022519"/>
    </source>
</evidence>
<keyword evidence="6 11" id="KW-0812">Transmembrane</keyword>
<keyword evidence="5" id="KW-0997">Cell inner membrane</keyword>
<dbReference type="InterPro" id="IPR024961">
    <property type="entry name" value="T2SS_GspC_N"/>
</dbReference>
<dbReference type="Gene3D" id="2.30.30.830">
    <property type="match status" value="1"/>
</dbReference>
<keyword evidence="9 11" id="KW-0472">Membrane</keyword>
<gene>
    <name evidence="14" type="primary">epsC</name>
    <name evidence="14" type="ORF">GCM10007877_28400</name>
</gene>
<proteinExistence type="inferred from homology"/>
<dbReference type="GO" id="GO:0005886">
    <property type="term" value="C:plasma membrane"/>
    <property type="evidence" value="ECO:0007669"/>
    <property type="project" value="UniProtKB-SubCell"/>
</dbReference>
<feature type="domain" description="PDZ" evidence="13">
    <location>
        <begin position="273"/>
        <end position="332"/>
    </location>
</feature>
<evidence type="ECO:0000256" key="4">
    <source>
        <dbReference type="ARBA" id="ARBA00022475"/>
    </source>
</evidence>
<feature type="compositionally biased region" description="Low complexity" evidence="10">
    <location>
        <begin position="194"/>
        <end position="221"/>
    </location>
</feature>
<keyword evidence="8 11" id="KW-1133">Transmembrane helix</keyword>
<organism evidence="14 15">
    <name type="scientific">Marinibactrum halimedae</name>
    <dbReference type="NCBI Taxonomy" id="1444977"/>
    <lineage>
        <taxon>Bacteria</taxon>
        <taxon>Pseudomonadati</taxon>
        <taxon>Pseudomonadota</taxon>
        <taxon>Gammaproteobacteria</taxon>
        <taxon>Cellvibrionales</taxon>
        <taxon>Cellvibrionaceae</taxon>
        <taxon>Marinibactrum</taxon>
    </lineage>
</organism>
<dbReference type="Gene3D" id="2.30.42.10">
    <property type="match status" value="1"/>
</dbReference>
<evidence type="ECO:0000259" key="13">
    <source>
        <dbReference type="Pfam" id="PF13180"/>
    </source>
</evidence>
<sequence>MIRQLDFGEFATVLKQGVERPGTVGAIRDGLIVLLLISACVSFAKLFWLMFPLPSLPDPDLRTPKNLVVSGQTQSTTSSNDINIQLLASAKIFGEVASNDTAAAPEPVSVGIEDDAVDTKLNLKLKGVVMSATPEQSRAMIEDGREEELYKVGDKLPGGSNVTLSKVLTDRVILSNAGRAESLWLFDPDGSLGGSSVSSGRGSSGRSASSSRPRSIRPGVSQPNTASRRSSGPGPQESRKISRLPKSLAEVIKFSVHRENGQIMGYKIRPGRDRDAFQELGLQTNDIVTEINGIALNSSGSVTQVYREMREATSADVTLLRGGQSMSLSVELDTN</sequence>
<name>A0AA37T7C3_9GAMM</name>
<reference evidence="14 15" key="1">
    <citation type="journal article" date="2014" name="Int. J. Syst. Evol. Microbiol.">
        <title>Complete genome sequence of Corynebacterium casei LMG S-19264T (=DSM 44701T), isolated from a smear-ripened cheese.</title>
        <authorList>
            <consortium name="US DOE Joint Genome Institute (JGI-PGF)"/>
            <person name="Walter F."/>
            <person name="Albersmeier A."/>
            <person name="Kalinowski J."/>
            <person name="Ruckert C."/>
        </authorList>
    </citation>
    <scope>NUCLEOTIDE SEQUENCE [LARGE SCALE GENOMIC DNA]</scope>
    <source>
        <strain evidence="14 15">NBRC 110095</strain>
    </source>
</reference>
<evidence type="ECO:0000256" key="3">
    <source>
        <dbReference type="ARBA" id="ARBA00022448"/>
    </source>
</evidence>
<keyword evidence="15" id="KW-1185">Reference proteome</keyword>